<dbReference type="PROSITE" id="PS50987">
    <property type="entry name" value="HTH_ARSR_2"/>
    <property type="match status" value="1"/>
</dbReference>
<evidence type="ECO:0000259" key="2">
    <source>
        <dbReference type="PROSITE" id="PS50987"/>
    </source>
</evidence>
<dbReference type="PANTHER" id="PTHR43428">
    <property type="entry name" value="ARSENATE REDUCTASE"/>
    <property type="match status" value="1"/>
</dbReference>
<dbReference type="SMART" id="SM00226">
    <property type="entry name" value="LMWPc"/>
    <property type="match status" value="1"/>
</dbReference>
<protein>
    <submittedName>
        <fullName evidence="3">ArsR family transcriptional regulator</fullName>
    </submittedName>
</protein>
<comment type="caution">
    <text evidence="3">The sequence shown here is derived from an EMBL/GenBank/DDBJ whole genome shotgun (WGS) entry which is preliminary data.</text>
</comment>
<dbReference type="Pfam" id="PF01022">
    <property type="entry name" value="HTH_5"/>
    <property type="match status" value="1"/>
</dbReference>
<dbReference type="SUPFAM" id="SSF46785">
    <property type="entry name" value="Winged helix' DNA-binding domain"/>
    <property type="match status" value="1"/>
</dbReference>
<dbReference type="CDD" id="cd00090">
    <property type="entry name" value="HTH_ARSR"/>
    <property type="match status" value="1"/>
</dbReference>
<dbReference type="SMART" id="SM00418">
    <property type="entry name" value="HTH_ARSR"/>
    <property type="match status" value="1"/>
</dbReference>
<dbReference type="EMBL" id="VSRL01000476">
    <property type="protein sequence ID" value="NKE63964.1"/>
    <property type="molecule type" value="Genomic_DNA"/>
</dbReference>
<dbReference type="InterPro" id="IPR023485">
    <property type="entry name" value="Ptyr_pPase"/>
</dbReference>
<dbReference type="RefSeq" id="WP_167980523.1">
    <property type="nucleotide sequence ID" value="NZ_VSRL01000476.1"/>
</dbReference>
<evidence type="ECO:0000256" key="1">
    <source>
        <dbReference type="ARBA" id="ARBA00022849"/>
    </source>
</evidence>
<reference evidence="3 4" key="1">
    <citation type="submission" date="2019-08" db="EMBL/GenBank/DDBJ databases">
        <title>Lentzea from Indian Himalayas.</title>
        <authorList>
            <person name="Mandal S."/>
            <person name="Mallick Gupta A."/>
            <person name="Maiti P.K."/>
            <person name="Sarkar J."/>
            <person name="Mandal S."/>
        </authorList>
    </citation>
    <scope>NUCLEOTIDE SEQUENCE [LARGE SCALE GENOMIC DNA]</scope>
    <source>
        <strain evidence="3 4">PSKA42</strain>
    </source>
</reference>
<dbReference type="PANTHER" id="PTHR43428:SF1">
    <property type="entry name" value="ARSENATE REDUCTASE"/>
    <property type="match status" value="1"/>
</dbReference>
<dbReference type="InterPro" id="IPR036388">
    <property type="entry name" value="WH-like_DNA-bd_sf"/>
</dbReference>
<dbReference type="Proteomes" id="UP001515943">
    <property type="component" value="Unassembled WGS sequence"/>
</dbReference>
<evidence type="ECO:0000313" key="3">
    <source>
        <dbReference type="EMBL" id="NKE63964.1"/>
    </source>
</evidence>
<dbReference type="Gene3D" id="3.40.50.2300">
    <property type="match status" value="1"/>
</dbReference>
<keyword evidence="4" id="KW-1185">Reference proteome</keyword>
<dbReference type="InterPro" id="IPR011991">
    <property type="entry name" value="ArsR-like_HTH"/>
</dbReference>
<keyword evidence="1" id="KW-0059">Arsenical resistance</keyword>
<dbReference type="SUPFAM" id="SSF52788">
    <property type="entry name" value="Phosphotyrosine protein phosphatases I"/>
    <property type="match status" value="1"/>
</dbReference>
<evidence type="ECO:0000313" key="4">
    <source>
        <dbReference type="Proteomes" id="UP001515943"/>
    </source>
</evidence>
<dbReference type="InterPro" id="IPR036390">
    <property type="entry name" value="WH_DNA-bd_sf"/>
</dbReference>
<dbReference type="Gene3D" id="1.10.10.10">
    <property type="entry name" value="Winged helix-like DNA-binding domain superfamily/Winged helix DNA-binding domain"/>
    <property type="match status" value="1"/>
</dbReference>
<proteinExistence type="predicted"/>
<accession>A0ABX1FYP4</accession>
<gene>
    <name evidence="3" type="ORF">FXN61_47630</name>
</gene>
<name>A0ABX1FYP4_9PSEU</name>
<sequence>MVAPEFVRMAAHPLRWQLLTELAGSDHRVRELTERVSEPQNLVSYHLRLLRDSGLVTSRRSTFDGRDSYYHLDLDRCGTLLTGAGAALHPALRFESRPAELPLNGVRVLFACTGNSARSPIAEALLRRHGIEATSAGSHPKPETHPHTIRVLREEFGIDITGRRPRHFTADRYDYVITLCDKVREVCPEFEDEHRRIHWSIPEPVGYPEFVSTANEIDTRIRHLLPVLATAARQKG</sequence>
<feature type="domain" description="HTH arsR-type" evidence="2">
    <location>
        <begin position="1"/>
        <end position="92"/>
    </location>
</feature>
<organism evidence="3 4">
    <name type="scientific">Lentzea indica</name>
    <dbReference type="NCBI Taxonomy" id="2604800"/>
    <lineage>
        <taxon>Bacteria</taxon>
        <taxon>Bacillati</taxon>
        <taxon>Actinomycetota</taxon>
        <taxon>Actinomycetes</taxon>
        <taxon>Pseudonocardiales</taxon>
        <taxon>Pseudonocardiaceae</taxon>
        <taxon>Lentzea</taxon>
    </lineage>
</organism>
<dbReference type="InterPro" id="IPR001845">
    <property type="entry name" value="HTH_ArsR_DNA-bd_dom"/>
</dbReference>
<dbReference type="CDD" id="cd16345">
    <property type="entry name" value="LMWP_ArsC"/>
    <property type="match status" value="1"/>
</dbReference>
<dbReference type="Pfam" id="PF01451">
    <property type="entry name" value="LMWPc"/>
    <property type="match status" value="1"/>
</dbReference>
<dbReference type="InterPro" id="IPR036196">
    <property type="entry name" value="Ptyr_pPase_sf"/>
</dbReference>